<evidence type="ECO:0000256" key="4">
    <source>
        <dbReference type="ARBA" id="ARBA00022989"/>
    </source>
</evidence>
<keyword evidence="4 6" id="KW-1133">Transmembrane helix</keyword>
<dbReference type="PANTHER" id="PTHR32322">
    <property type="entry name" value="INNER MEMBRANE TRANSPORTER"/>
    <property type="match status" value="1"/>
</dbReference>
<protein>
    <submittedName>
        <fullName evidence="8">EamA family transporter</fullName>
    </submittedName>
</protein>
<evidence type="ECO:0000256" key="1">
    <source>
        <dbReference type="ARBA" id="ARBA00004141"/>
    </source>
</evidence>
<feature type="transmembrane region" description="Helical" evidence="6">
    <location>
        <begin position="119"/>
        <end position="140"/>
    </location>
</feature>
<keyword evidence="3 6" id="KW-0812">Transmembrane</keyword>
<dbReference type="SUPFAM" id="SSF103481">
    <property type="entry name" value="Multidrug resistance efflux transporter EmrE"/>
    <property type="match status" value="2"/>
</dbReference>
<feature type="domain" description="EamA" evidence="7">
    <location>
        <begin position="26"/>
        <end position="163"/>
    </location>
</feature>
<dbReference type="PANTHER" id="PTHR32322:SF2">
    <property type="entry name" value="EAMA DOMAIN-CONTAINING PROTEIN"/>
    <property type="match status" value="1"/>
</dbReference>
<feature type="transmembrane region" description="Helical" evidence="6">
    <location>
        <begin position="299"/>
        <end position="317"/>
    </location>
</feature>
<dbReference type="InterPro" id="IPR050638">
    <property type="entry name" value="AA-Vitamin_Transporters"/>
</dbReference>
<comment type="caution">
    <text evidence="8">The sequence shown here is derived from an EMBL/GenBank/DDBJ whole genome shotgun (WGS) entry which is preliminary data.</text>
</comment>
<feature type="transmembrane region" description="Helical" evidence="6">
    <location>
        <begin position="94"/>
        <end position="113"/>
    </location>
</feature>
<sequence>MRREVDHPGNISSRQGIVSSVEGTWRWVALTAVAPISWGTTYWVTGHVLPADEPLWGGVLRALPAGLVLLALPAHGRTGAGGGRRLRGSWWWRAAVLGLLVNAAFFSLVYASATLLPSSVAATVAGVGPLLVISLAWALLAERPRAASVTSAVAGLAGVVLLVGSATSGLDPLGVAVALAGVASFSVGTVLSQRWSRAAAAGALPPAPRPLTMTAWQLTLSGLLVAPAAALAEGAPPALDGAGLAGLAFLSLVATALAYAAWFTGLARLDASAVSVIGLLNPVAGVATGTLLAGEHLAALQWAGLLLVLGGVVLGQVGGGRARRPAAPLPAAGLRRELAGARP</sequence>
<proteinExistence type="inferred from homology"/>
<name>A0A5C8Z7C2_9ACTN</name>
<evidence type="ECO:0000256" key="3">
    <source>
        <dbReference type="ARBA" id="ARBA00022692"/>
    </source>
</evidence>
<comment type="similarity">
    <text evidence="2">Belongs to the EamA transporter family.</text>
</comment>
<feature type="transmembrane region" description="Helical" evidence="6">
    <location>
        <begin position="55"/>
        <end position="74"/>
    </location>
</feature>
<feature type="transmembrane region" description="Helical" evidence="6">
    <location>
        <begin position="173"/>
        <end position="192"/>
    </location>
</feature>
<dbReference type="Pfam" id="PF00892">
    <property type="entry name" value="EamA"/>
    <property type="match status" value="2"/>
</dbReference>
<evidence type="ECO:0000256" key="5">
    <source>
        <dbReference type="ARBA" id="ARBA00023136"/>
    </source>
</evidence>
<organism evidence="8 9">
    <name type="scientific">Quadrisphaera setariae</name>
    <dbReference type="NCBI Taxonomy" id="2593304"/>
    <lineage>
        <taxon>Bacteria</taxon>
        <taxon>Bacillati</taxon>
        <taxon>Actinomycetota</taxon>
        <taxon>Actinomycetes</taxon>
        <taxon>Kineosporiales</taxon>
        <taxon>Kineosporiaceae</taxon>
        <taxon>Quadrisphaera</taxon>
    </lineage>
</organism>
<gene>
    <name evidence="8" type="ORF">FMM08_18810</name>
</gene>
<comment type="subcellular location">
    <subcellularLocation>
        <location evidence="1">Membrane</location>
        <topology evidence="1">Multi-pass membrane protein</topology>
    </subcellularLocation>
</comment>
<evidence type="ECO:0000313" key="8">
    <source>
        <dbReference type="EMBL" id="TXR52820.1"/>
    </source>
</evidence>
<dbReference type="EMBL" id="VKAC01000012">
    <property type="protein sequence ID" value="TXR52820.1"/>
    <property type="molecule type" value="Genomic_DNA"/>
</dbReference>
<dbReference type="InterPro" id="IPR000620">
    <property type="entry name" value="EamA_dom"/>
</dbReference>
<reference evidence="8 9" key="1">
    <citation type="submission" date="2019-07" db="EMBL/GenBank/DDBJ databases">
        <title>Quadrisphaera sp. strain DD2A genome sequencing and assembly.</title>
        <authorList>
            <person name="Kim I."/>
        </authorList>
    </citation>
    <scope>NUCLEOTIDE SEQUENCE [LARGE SCALE GENOMIC DNA]</scope>
    <source>
        <strain evidence="8 9">DD2A</strain>
    </source>
</reference>
<dbReference type="GO" id="GO:0016020">
    <property type="term" value="C:membrane"/>
    <property type="evidence" value="ECO:0007669"/>
    <property type="project" value="UniProtKB-SubCell"/>
</dbReference>
<evidence type="ECO:0000256" key="6">
    <source>
        <dbReference type="SAM" id="Phobius"/>
    </source>
</evidence>
<feature type="transmembrane region" description="Helical" evidence="6">
    <location>
        <begin position="147"/>
        <end position="167"/>
    </location>
</feature>
<dbReference type="OrthoDB" id="5430053at2"/>
<evidence type="ECO:0000256" key="2">
    <source>
        <dbReference type="ARBA" id="ARBA00007362"/>
    </source>
</evidence>
<feature type="transmembrane region" description="Helical" evidence="6">
    <location>
        <begin position="274"/>
        <end position="293"/>
    </location>
</feature>
<evidence type="ECO:0000313" key="9">
    <source>
        <dbReference type="Proteomes" id="UP000321234"/>
    </source>
</evidence>
<dbReference type="AlphaFoldDB" id="A0A5C8Z7C2"/>
<keyword evidence="5 6" id="KW-0472">Membrane</keyword>
<evidence type="ECO:0000259" key="7">
    <source>
        <dbReference type="Pfam" id="PF00892"/>
    </source>
</evidence>
<dbReference type="InterPro" id="IPR037185">
    <property type="entry name" value="EmrE-like"/>
</dbReference>
<keyword evidence="9" id="KW-1185">Reference proteome</keyword>
<feature type="transmembrane region" description="Helical" evidence="6">
    <location>
        <begin position="24"/>
        <end position="43"/>
    </location>
</feature>
<accession>A0A5C8Z7C2</accession>
<dbReference type="Proteomes" id="UP000321234">
    <property type="component" value="Unassembled WGS sequence"/>
</dbReference>
<feature type="domain" description="EamA" evidence="7">
    <location>
        <begin position="173"/>
        <end position="314"/>
    </location>
</feature>
<feature type="transmembrane region" description="Helical" evidence="6">
    <location>
        <begin position="244"/>
        <end position="262"/>
    </location>
</feature>
<feature type="transmembrane region" description="Helical" evidence="6">
    <location>
        <begin position="213"/>
        <end position="232"/>
    </location>
</feature>